<accession>A0ABT6SRZ0</accession>
<gene>
    <name evidence="3" type="ORF">QIT00_03360</name>
</gene>
<dbReference type="SUPFAM" id="SSF49344">
    <property type="entry name" value="CBD9-like"/>
    <property type="match status" value="1"/>
</dbReference>
<sequence>MKRHRYARGLSVAVLTALLSLSSPAGAEAEADARPTGTAKTVDGKLHDWNTTAPKTAGASALADGEYVYTDYLFDDTGKPTGLGGWTNRGDYRGQAATGGDYAYPTDPKRCAHNCADLREVRLSQDGDRLHVAVTLNTMLVEDATVAALAIGPYGQDGGTPRAWPLGANLSTPGTQHVLTLWGSGGAFDQSDLSEVGGEVAVDLGSNTIEASVPLSALGTGPKFRAYLGTGLWDPAARSWQALQASNTTTKPGGGAAGDPRVFNLGFRAGEKGHWFDNQQAAALKSGDVSALHADIDLTAPDREPPALQPGFHQRIFTSSATVPRGDGLPSEGVVANGVRGRGNVYVPNYGTWVPTEFHFVGSHLPYAVYVPDSGIDRMTMVLHGGYYTHGTMTLQTQFIEMAEQGRTVLVAPFARGVTNFATDYAHLAMLETYDDARATFPTADPERTALWGYSMGGLSANRLSVLHPDLFASSVQWEAASGMEEDKPAGGTGNGYPVDLADNTAWTNTLIRHCEADNVAPYSLLKPWTDRLEALKHPYRLWTLSGGCDHLNLASPETAPDLGLDAEATEQARIPDNPPHVRFKTSEEWWRPDISPRLVFNSAWWVDDVRVRDTSAGLTAYGTVDALTQGHGGYDQRTEALPEREGSTGTYPYTETGRAPQQPGTPIEKANAFTATLTNVSSATLDRDRMGLSAGEPLTATLESDGAATLRLTGAAGMTAESGCSAVSVRSQGDDLLIDMARSSQCTLRLAP</sequence>
<evidence type="ECO:0000313" key="3">
    <source>
        <dbReference type="EMBL" id="MDI3417609.1"/>
    </source>
</evidence>
<name>A0ABT6SRZ0_9ACTN</name>
<feature type="chain" id="PRO_5046902377" description="Peptidase S9 prolyl oligopeptidase catalytic domain-containing protein" evidence="2">
    <location>
        <begin position="28"/>
        <end position="753"/>
    </location>
</feature>
<keyword evidence="2" id="KW-0732">Signal</keyword>
<evidence type="ECO:0008006" key="5">
    <source>
        <dbReference type="Google" id="ProtNLM"/>
    </source>
</evidence>
<dbReference type="SUPFAM" id="SSF53474">
    <property type="entry name" value="alpha/beta-Hydrolases"/>
    <property type="match status" value="1"/>
</dbReference>
<feature type="region of interest" description="Disordered" evidence="1">
    <location>
        <begin position="25"/>
        <end position="46"/>
    </location>
</feature>
<keyword evidence="4" id="KW-1185">Reference proteome</keyword>
<evidence type="ECO:0000256" key="1">
    <source>
        <dbReference type="SAM" id="MobiDB-lite"/>
    </source>
</evidence>
<feature type="compositionally biased region" description="Basic and acidic residues" evidence="1">
    <location>
        <begin position="635"/>
        <end position="647"/>
    </location>
</feature>
<dbReference type="Gene3D" id="3.40.50.1820">
    <property type="entry name" value="alpha/beta hydrolase"/>
    <property type="match status" value="1"/>
</dbReference>
<feature type="signal peptide" evidence="2">
    <location>
        <begin position="1"/>
        <end position="27"/>
    </location>
</feature>
<dbReference type="Gene3D" id="2.60.40.1190">
    <property type="match status" value="1"/>
</dbReference>
<reference evidence="3 4" key="1">
    <citation type="submission" date="2023-05" db="EMBL/GenBank/DDBJ databases">
        <title>Draft genome sequence of Streptomyces sp. B-S-A12 isolated from a cave soil in Thailand.</title>
        <authorList>
            <person name="Chamroensaksri N."/>
            <person name="Muangham S."/>
        </authorList>
    </citation>
    <scope>NUCLEOTIDE SEQUENCE [LARGE SCALE GENOMIC DNA]</scope>
    <source>
        <strain evidence="3 4">B-S-A12</strain>
    </source>
</reference>
<dbReference type="RefSeq" id="WP_282533536.1">
    <property type="nucleotide sequence ID" value="NZ_JASCIS010000003.1"/>
</dbReference>
<dbReference type="InterPro" id="IPR029058">
    <property type="entry name" value="AB_hydrolase_fold"/>
</dbReference>
<comment type="caution">
    <text evidence="3">The sequence shown here is derived from an EMBL/GenBank/DDBJ whole genome shotgun (WGS) entry which is preliminary data.</text>
</comment>
<evidence type="ECO:0000313" key="4">
    <source>
        <dbReference type="Proteomes" id="UP001237105"/>
    </source>
</evidence>
<proteinExistence type="predicted"/>
<dbReference type="EMBL" id="JASCIS010000003">
    <property type="protein sequence ID" value="MDI3417609.1"/>
    <property type="molecule type" value="Genomic_DNA"/>
</dbReference>
<dbReference type="Proteomes" id="UP001237105">
    <property type="component" value="Unassembled WGS sequence"/>
</dbReference>
<protein>
    <recommendedName>
        <fullName evidence="5">Peptidase S9 prolyl oligopeptidase catalytic domain-containing protein</fullName>
    </recommendedName>
</protein>
<organism evidence="3 4">
    <name type="scientific">Streptomyces luteolus</name>
    <dbReference type="NCBI Taxonomy" id="3043615"/>
    <lineage>
        <taxon>Bacteria</taxon>
        <taxon>Bacillati</taxon>
        <taxon>Actinomycetota</taxon>
        <taxon>Actinomycetes</taxon>
        <taxon>Kitasatosporales</taxon>
        <taxon>Streptomycetaceae</taxon>
        <taxon>Streptomyces</taxon>
    </lineage>
</organism>
<evidence type="ECO:0000256" key="2">
    <source>
        <dbReference type="SAM" id="SignalP"/>
    </source>
</evidence>
<feature type="region of interest" description="Disordered" evidence="1">
    <location>
        <begin position="633"/>
        <end position="667"/>
    </location>
</feature>